<reference evidence="3 5" key="2">
    <citation type="submission" date="2018-06" db="EMBL/GenBank/DDBJ databases">
        <authorList>
            <consortium name="Pathogen Informatics"/>
            <person name="Doyle S."/>
        </authorList>
    </citation>
    <scope>NUCLEOTIDE SEQUENCE [LARGE SCALE GENOMIC DNA]</scope>
    <source>
        <strain evidence="3 5">NCTC12239</strain>
    </source>
</reference>
<dbReference type="Proteomes" id="UP000054985">
    <property type="component" value="Unassembled WGS sequence"/>
</dbReference>
<feature type="domain" description="Flagellar assembly protein FliH/Type III secretion system HrpE" evidence="1">
    <location>
        <begin position="69"/>
        <end position="194"/>
    </location>
</feature>
<evidence type="ECO:0000313" key="5">
    <source>
        <dbReference type="Proteomes" id="UP000254040"/>
    </source>
</evidence>
<accession>A0A378JWX3</accession>
<keyword evidence="3" id="KW-0282">Flagellum</keyword>
<dbReference type="AlphaFoldDB" id="A0A378JWX3"/>
<keyword evidence="3" id="KW-0966">Cell projection</keyword>
<gene>
    <name evidence="3" type="primary">fliH_2</name>
    <name evidence="2" type="ORF">Lmor_2372</name>
    <name evidence="3" type="ORF">NCTC12239_01462</name>
</gene>
<dbReference type="OrthoDB" id="5651317at2"/>
<evidence type="ECO:0000313" key="4">
    <source>
        <dbReference type="Proteomes" id="UP000054985"/>
    </source>
</evidence>
<dbReference type="EMBL" id="UGOG01000001">
    <property type="protein sequence ID" value="STX62530.1"/>
    <property type="molecule type" value="Genomic_DNA"/>
</dbReference>
<reference evidence="2 4" key="1">
    <citation type="submission" date="2015-11" db="EMBL/GenBank/DDBJ databases">
        <title>Genomic analysis of 38 Legionella species identifies large and diverse effector repertoires.</title>
        <authorList>
            <person name="Burstein D."/>
            <person name="Amaro F."/>
            <person name="Zusman T."/>
            <person name="Lifshitz Z."/>
            <person name="Cohen O."/>
            <person name="Gilbert J.A."/>
            <person name="Pupko T."/>
            <person name="Shuman H.A."/>
            <person name="Segal G."/>
        </authorList>
    </citation>
    <scope>NUCLEOTIDE SEQUENCE [LARGE SCALE GENOMIC DNA]</scope>
    <source>
        <strain evidence="2 4">ATCC 43877</strain>
    </source>
</reference>
<dbReference type="Proteomes" id="UP000254040">
    <property type="component" value="Unassembled WGS sequence"/>
</dbReference>
<name>A0A378JWX3_9GAMM</name>
<keyword evidence="3" id="KW-0969">Cilium</keyword>
<dbReference type="Pfam" id="PF02108">
    <property type="entry name" value="FliH"/>
    <property type="match status" value="1"/>
</dbReference>
<dbReference type="InterPro" id="IPR018035">
    <property type="entry name" value="Flagellar_FliH/T3SS_HrpE"/>
</dbReference>
<dbReference type="EMBL" id="LNYN01000029">
    <property type="protein sequence ID" value="KTD32434.1"/>
    <property type="molecule type" value="Genomic_DNA"/>
</dbReference>
<protein>
    <submittedName>
        <fullName evidence="2 3">Flagellar assembly protein FliH</fullName>
    </submittedName>
</protein>
<sequence>MSKEFQPFPMGSDTKGFNSWDYHHVKADEPSKPDLEAQLNEQIAQLKQEAIEKGFAEGMRQAQEEIDLKRAELVQWIEWFKNPVQLLDEQLIQEVINTLIWLSQYCIGIELTVHPDKFKMLFNEIKKELPSLSGATILGMHPQDIEWIKSEIGEKDVPGITDALFADPALNRGDFYLKGQHSELDGRLHTRLTTLFAQYINKDNLNEPFEPLNSGLDNDSL</sequence>
<evidence type="ECO:0000259" key="1">
    <source>
        <dbReference type="Pfam" id="PF02108"/>
    </source>
</evidence>
<dbReference type="STRING" id="39962.Lmor_2372"/>
<evidence type="ECO:0000313" key="2">
    <source>
        <dbReference type="EMBL" id="KTD32434.1"/>
    </source>
</evidence>
<organism evidence="3 5">
    <name type="scientific">Legionella moravica</name>
    <dbReference type="NCBI Taxonomy" id="39962"/>
    <lineage>
        <taxon>Bacteria</taxon>
        <taxon>Pseudomonadati</taxon>
        <taxon>Pseudomonadota</taxon>
        <taxon>Gammaproteobacteria</taxon>
        <taxon>Legionellales</taxon>
        <taxon>Legionellaceae</taxon>
        <taxon>Legionella</taxon>
    </lineage>
</organism>
<proteinExistence type="predicted"/>
<evidence type="ECO:0000313" key="3">
    <source>
        <dbReference type="EMBL" id="STX62530.1"/>
    </source>
</evidence>
<dbReference type="RefSeq" id="WP_028382968.1">
    <property type="nucleotide sequence ID" value="NZ_CAAAJG010000025.1"/>
</dbReference>
<keyword evidence="4" id="KW-1185">Reference proteome</keyword>